<evidence type="ECO:0000313" key="4">
    <source>
        <dbReference type="Proteomes" id="UP000282832"/>
    </source>
</evidence>
<dbReference type="InterPro" id="IPR025420">
    <property type="entry name" value="DUF4143"/>
</dbReference>
<dbReference type="RefSeq" id="WP_127804696.1">
    <property type="nucleotide sequence ID" value="NZ_SACY01000004.1"/>
</dbReference>
<proteinExistence type="predicted"/>
<organism evidence="3 4">
    <name type="scientific">Sandaracinomonas limnophila</name>
    <dbReference type="NCBI Taxonomy" id="1862386"/>
    <lineage>
        <taxon>Bacteria</taxon>
        <taxon>Pseudomonadati</taxon>
        <taxon>Bacteroidota</taxon>
        <taxon>Cytophagia</taxon>
        <taxon>Cytophagales</taxon>
        <taxon>Flectobacillaceae</taxon>
        <taxon>Sandaracinomonas</taxon>
    </lineage>
</organism>
<feature type="domain" description="AAA" evidence="1">
    <location>
        <begin position="21"/>
        <end position="152"/>
    </location>
</feature>
<dbReference type="OrthoDB" id="9801840at2"/>
<dbReference type="PANTHER" id="PTHR33295:SF18">
    <property type="entry name" value="AAA+ ATPASE DOMAIN-CONTAINING PROTEIN"/>
    <property type="match status" value="1"/>
</dbReference>
<dbReference type="AlphaFoldDB" id="A0A437PPC5"/>
<feature type="domain" description="DUF4143" evidence="2">
    <location>
        <begin position="201"/>
        <end position="350"/>
    </location>
</feature>
<keyword evidence="3" id="KW-0067">ATP-binding</keyword>
<evidence type="ECO:0000313" key="3">
    <source>
        <dbReference type="EMBL" id="RVU24125.1"/>
    </source>
</evidence>
<dbReference type="EMBL" id="SACY01000004">
    <property type="protein sequence ID" value="RVU24125.1"/>
    <property type="molecule type" value="Genomic_DNA"/>
</dbReference>
<sequence>MKTILRQSYLETLSLLKDKNLIKVATGVRRCGKSTLFTQFQNQLRNDDPTISIISINLDMPNFRNLAEKNWKEIYDFIIHQAKENQVNYVFIDEVQNVKEFEKLLEGLFVTPNIDLYVTGSNAFLLSSELATLLTGRAFEIHVLPFSFKEFLSYTGKEANPDRAFAEYIRIGGFPEAIRLSEVGGNFVAEYLQTVYRNIFENDISKRYTIYAENSYYEVVNFLIDSIGSSISSSNISNKLTSNNKKIDNKTVSKYISTLVEAYLFYRVNRFDIKGKQHLATQEKYYLVDLGFRSALIGKELSTDSGHLLENVIYLELKRRNYQVWIGKTDGLEVDFVVRTKDGYTKYIQVSQTVQNELTLERELKPFNRISDHNEKILLTMDYDTGTYNGVKKVNAIDWLLSPDN</sequence>
<evidence type="ECO:0000259" key="2">
    <source>
        <dbReference type="Pfam" id="PF13635"/>
    </source>
</evidence>
<dbReference type="GO" id="GO:0005524">
    <property type="term" value="F:ATP binding"/>
    <property type="evidence" value="ECO:0007669"/>
    <property type="project" value="UniProtKB-KW"/>
</dbReference>
<gene>
    <name evidence="3" type="ORF">EOJ36_09365</name>
</gene>
<evidence type="ECO:0000259" key="1">
    <source>
        <dbReference type="Pfam" id="PF13173"/>
    </source>
</evidence>
<comment type="caution">
    <text evidence="3">The sequence shown here is derived from an EMBL/GenBank/DDBJ whole genome shotgun (WGS) entry which is preliminary data.</text>
</comment>
<dbReference type="Proteomes" id="UP000282832">
    <property type="component" value="Unassembled WGS sequence"/>
</dbReference>
<protein>
    <submittedName>
        <fullName evidence="3">ATP-binding protein</fullName>
    </submittedName>
</protein>
<keyword evidence="3" id="KW-0547">Nucleotide-binding</keyword>
<dbReference type="InterPro" id="IPR041682">
    <property type="entry name" value="AAA_14"/>
</dbReference>
<reference evidence="3 4" key="1">
    <citation type="submission" date="2019-01" db="EMBL/GenBank/DDBJ databases">
        <authorList>
            <person name="Chen W.-M."/>
        </authorList>
    </citation>
    <scope>NUCLEOTIDE SEQUENCE [LARGE SCALE GENOMIC DNA]</scope>
    <source>
        <strain evidence="3 4">FSY-15</strain>
    </source>
</reference>
<accession>A0A437PPC5</accession>
<dbReference type="PANTHER" id="PTHR33295">
    <property type="entry name" value="ATPASE"/>
    <property type="match status" value="1"/>
</dbReference>
<dbReference type="Pfam" id="PF13173">
    <property type="entry name" value="AAA_14"/>
    <property type="match status" value="1"/>
</dbReference>
<keyword evidence="4" id="KW-1185">Reference proteome</keyword>
<name>A0A437PPC5_9BACT</name>
<dbReference type="InterPro" id="IPR027417">
    <property type="entry name" value="P-loop_NTPase"/>
</dbReference>
<dbReference type="Pfam" id="PF13635">
    <property type="entry name" value="DUF4143"/>
    <property type="match status" value="1"/>
</dbReference>
<dbReference type="SUPFAM" id="SSF52540">
    <property type="entry name" value="P-loop containing nucleoside triphosphate hydrolases"/>
    <property type="match status" value="1"/>
</dbReference>